<dbReference type="AlphaFoldDB" id="A0A8J3N700"/>
<evidence type="ECO:0000256" key="1">
    <source>
        <dbReference type="SAM" id="Phobius"/>
    </source>
</evidence>
<dbReference type="Proteomes" id="UP000597444">
    <property type="component" value="Unassembled WGS sequence"/>
</dbReference>
<protein>
    <submittedName>
        <fullName evidence="2">Uncharacterized protein</fullName>
    </submittedName>
</protein>
<accession>A0A8J3N700</accession>
<name>A0A8J3N700_9CHLR</name>
<proteinExistence type="predicted"/>
<evidence type="ECO:0000313" key="3">
    <source>
        <dbReference type="Proteomes" id="UP000597444"/>
    </source>
</evidence>
<keyword evidence="3" id="KW-1185">Reference proteome</keyword>
<keyword evidence="1" id="KW-0472">Membrane</keyword>
<sequence length="152" mass="17066">MVDAVGRDTVDVLRDEGYIFEPVYAGQRGGFLVDVIVPFLNTLWTQKDVILADSSALVTIFTPIVLIGRQLQEAYKKRSEKSNAQQSSIKLVTEIDGIPFFIEATDLEAAEAAMELARRFQMQHSVVAAKMTNRSNVKVKASIPKRQPRKRR</sequence>
<keyword evidence="1" id="KW-0812">Transmembrane</keyword>
<comment type="caution">
    <text evidence="2">The sequence shown here is derived from an EMBL/GenBank/DDBJ whole genome shotgun (WGS) entry which is preliminary data.</text>
</comment>
<feature type="transmembrane region" description="Helical" evidence="1">
    <location>
        <begin position="49"/>
        <end position="68"/>
    </location>
</feature>
<keyword evidence="1" id="KW-1133">Transmembrane helix</keyword>
<organism evidence="2 3">
    <name type="scientific">Reticulibacter mediterranei</name>
    <dbReference type="NCBI Taxonomy" id="2778369"/>
    <lineage>
        <taxon>Bacteria</taxon>
        <taxon>Bacillati</taxon>
        <taxon>Chloroflexota</taxon>
        <taxon>Ktedonobacteria</taxon>
        <taxon>Ktedonobacterales</taxon>
        <taxon>Reticulibacteraceae</taxon>
        <taxon>Reticulibacter</taxon>
    </lineage>
</organism>
<gene>
    <name evidence="2" type="ORF">KSF_066950</name>
</gene>
<reference evidence="2" key="1">
    <citation type="submission" date="2020-10" db="EMBL/GenBank/DDBJ databases">
        <title>Taxonomic study of unclassified bacteria belonging to the class Ktedonobacteria.</title>
        <authorList>
            <person name="Yabe S."/>
            <person name="Wang C.M."/>
            <person name="Zheng Y."/>
            <person name="Sakai Y."/>
            <person name="Cavaletti L."/>
            <person name="Monciardini P."/>
            <person name="Donadio S."/>
        </authorList>
    </citation>
    <scope>NUCLEOTIDE SEQUENCE</scope>
    <source>
        <strain evidence="2">ID150040</strain>
    </source>
</reference>
<evidence type="ECO:0000313" key="2">
    <source>
        <dbReference type="EMBL" id="GHO96647.1"/>
    </source>
</evidence>
<dbReference type="EMBL" id="BNJK01000001">
    <property type="protein sequence ID" value="GHO96647.1"/>
    <property type="molecule type" value="Genomic_DNA"/>
</dbReference>